<feature type="chain" id="PRO_5003882919" evidence="3">
    <location>
        <begin position="23"/>
        <end position="694"/>
    </location>
</feature>
<dbReference type="Pfam" id="PF02018">
    <property type="entry name" value="CBM_4_9"/>
    <property type="match status" value="1"/>
</dbReference>
<evidence type="ECO:0000256" key="1">
    <source>
        <dbReference type="ARBA" id="ARBA00022801"/>
    </source>
</evidence>
<keyword evidence="3" id="KW-0732">Signal</keyword>
<dbReference type="NCBIfam" id="NF038128">
    <property type="entry name" value="choice_anch_J"/>
    <property type="match status" value="1"/>
</dbReference>
<dbReference type="InterPro" id="IPR008979">
    <property type="entry name" value="Galactose-bd-like_sf"/>
</dbReference>
<dbReference type="OrthoDB" id="1026643at2"/>
<evidence type="ECO:0000259" key="5">
    <source>
        <dbReference type="Pfam" id="PF19886"/>
    </source>
</evidence>
<comment type="caution">
    <text evidence="6">The sequence shown here is derived from an EMBL/GenBank/DDBJ whole genome shotgun (WGS) entry which is preliminary data.</text>
</comment>
<dbReference type="RefSeq" id="WP_007763629.1">
    <property type="nucleotide sequence ID" value="NZ_AKBZ01000007.1"/>
</dbReference>
<feature type="compositionally biased region" description="Acidic residues" evidence="2">
    <location>
        <begin position="542"/>
        <end position="552"/>
    </location>
</feature>
<proteinExistence type="predicted"/>
<dbReference type="EMBL" id="AGXW01000009">
    <property type="protein sequence ID" value="EKJ90448.1"/>
    <property type="molecule type" value="Genomic_DNA"/>
</dbReference>
<evidence type="ECO:0000256" key="2">
    <source>
        <dbReference type="SAM" id="MobiDB-lite"/>
    </source>
</evidence>
<dbReference type="InterPro" id="IPR003305">
    <property type="entry name" value="CenC_carb-bd"/>
</dbReference>
<protein>
    <submittedName>
        <fullName evidence="6">Uncharacterized protein</fullName>
    </submittedName>
</protein>
<dbReference type="HOGENOM" id="CLU_421914_0_0_10"/>
<evidence type="ECO:0000256" key="3">
    <source>
        <dbReference type="SAM" id="SignalP"/>
    </source>
</evidence>
<name>K5DBV4_9BACE</name>
<dbReference type="AlphaFoldDB" id="K5DBV4"/>
<gene>
    <name evidence="6" type="ORF">HMPREF1057_02483</name>
</gene>
<dbReference type="Pfam" id="PF19886">
    <property type="entry name" value="DUF6359"/>
    <property type="match status" value="1"/>
</dbReference>
<dbReference type="InterPro" id="IPR045939">
    <property type="entry name" value="YhcR_N"/>
</dbReference>
<evidence type="ECO:0000313" key="7">
    <source>
        <dbReference type="Proteomes" id="UP000007995"/>
    </source>
</evidence>
<evidence type="ECO:0000313" key="6">
    <source>
        <dbReference type="EMBL" id="EKJ90448.1"/>
    </source>
</evidence>
<feature type="region of interest" description="Disordered" evidence="2">
    <location>
        <begin position="539"/>
        <end position="558"/>
    </location>
</feature>
<accession>K5DBV4</accession>
<dbReference type="Proteomes" id="UP000007995">
    <property type="component" value="Unassembled WGS sequence"/>
</dbReference>
<keyword evidence="1" id="KW-0378">Hydrolase</keyword>
<feature type="domain" description="CBM-cenC" evidence="4">
    <location>
        <begin position="194"/>
        <end position="331"/>
    </location>
</feature>
<dbReference type="SUPFAM" id="SSF49785">
    <property type="entry name" value="Galactose-binding domain-like"/>
    <property type="match status" value="1"/>
</dbReference>
<organism evidence="6 7">
    <name type="scientific">Bacteroides finegoldii CL09T03C10</name>
    <dbReference type="NCBI Taxonomy" id="997888"/>
    <lineage>
        <taxon>Bacteria</taxon>
        <taxon>Pseudomonadati</taxon>
        <taxon>Bacteroidota</taxon>
        <taxon>Bacteroidia</taxon>
        <taxon>Bacteroidales</taxon>
        <taxon>Bacteroidaceae</taxon>
        <taxon>Bacteroides</taxon>
    </lineage>
</organism>
<feature type="domain" description="Endonuclease YhcR N-terminal" evidence="5">
    <location>
        <begin position="49"/>
        <end position="171"/>
    </location>
</feature>
<feature type="signal peptide" evidence="3">
    <location>
        <begin position="1"/>
        <end position="22"/>
    </location>
</feature>
<evidence type="ECO:0000259" key="4">
    <source>
        <dbReference type="Pfam" id="PF02018"/>
    </source>
</evidence>
<sequence length="694" mass="73928">MKKILNALFLALLAVITFSACSDVPSPYDIKGEGDGPELTGDGSKELPYTVADLKVKADGKTVAWVEAYIVAGIKSSAEKSIKSADDVVFGTQPTDVKATSFLIADSGEESDYKNCSAVNLSGKSTGCSAVKAALNLVDNNTVSLPRVVKLKGTLVTNTWGLPGLKEVTAAILADGTVIGEDGEGNPDPVPGDNILKTGGFEEWVDDATPTGWKSASSASKGTLTKSTDKRSGNYAVLVEGSTEANLRLASTEMILKAGTYTLSAYVKAATAEGASARLGYVLIGENNTIVDSQNDYIYGDYINDLKTDSWTTGSYTFILAQEQKVCLLVMNAKKPGKGLLIDDVTLTTADGGIVDGGDPTPTPGEDNPLGLDATNPVADFENTFDDAVYQTDYSKVGWINKALKESRVWQGSKYNDQLYLAASTYGVSEGQTAEYWFVTPAFTVNNDKEFTFDCSVNKYAATMSLKVFFLQLENGKMTQKDLNITVPTSGTYEWTTGIKVDLSDFNNKVGFVGFQYVATKEGTTVSTYAIDNVKYTTGEGGDVDPTPDPENEPYKSDIDMPTADGGSDGYYKATINGFPSLKLGKSKKPTNGTWTSAPIGADKTKLSFYAVGWKEEQTILTVEIVDGGSFVGGETSKTVNLTPNEGLTGGSGNFTIETTDNDHLAFDLTNITANTKIKFSTDKRGAVFGVKIK</sequence>
<dbReference type="Gene3D" id="2.60.120.260">
    <property type="entry name" value="Galactose-binding domain-like"/>
    <property type="match status" value="1"/>
</dbReference>
<dbReference type="PROSITE" id="PS51257">
    <property type="entry name" value="PROKAR_LIPOPROTEIN"/>
    <property type="match status" value="1"/>
</dbReference>
<dbReference type="GO" id="GO:0016798">
    <property type="term" value="F:hydrolase activity, acting on glycosyl bonds"/>
    <property type="evidence" value="ECO:0007669"/>
    <property type="project" value="InterPro"/>
</dbReference>
<reference evidence="6 7" key="1">
    <citation type="submission" date="2012-02" db="EMBL/GenBank/DDBJ databases">
        <title>The Genome Sequence of Bacteroides finegoldii CL09T03C10.</title>
        <authorList>
            <consortium name="The Broad Institute Genome Sequencing Platform"/>
            <person name="Earl A."/>
            <person name="Ward D."/>
            <person name="Feldgarden M."/>
            <person name="Gevers D."/>
            <person name="Zitomersky N.L."/>
            <person name="Coyne M.J."/>
            <person name="Comstock L.E."/>
            <person name="Young S.K."/>
            <person name="Zeng Q."/>
            <person name="Gargeya S."/>
            <person name="Fitzgerald M."/>
            <person name="Haas B."/>
            <person name="Abouelleil A."/>
            <person name="Alvarado L."/>
            <person name="Arachchi H.M."/>
            <person name="Berlin A."/>
            <person name="Chapman S.B."/>
            <person name="Gearin G."/>
            <person name="Goldberg J."/>
            <person name="Griggs A."/>
            <person name="Gujja S."/>
            <person name="Hansen M."/>
            <person name="Heiman D."/>
            <person name="Howarth C."/>
            <person name="Larimer J."/>
            <person name="Lui A."/>
            <person name="MacDonald P.J.P."/>
            <person name="McCowen C."/>
            <person name="Montmayeur A."/>
            <person name="Murphy C."/>
            <person name="Neiman D."/>
            <person name="Pearson M."/>
            <person name="Priest M."/>
            <person name="Roberts A."/>
            <person name="Saif S."/>
            <person name="Shea T."/>
            <person name="Sisk P."/>
            <person name="Stolte C."/>
            <person name="Sykes S."/>
            <person name="Wortman J."/>
            <person name="Nusbaum C."/>
            <person name="Birren B."/>
        </authorList>
    </citation>
    <scope>NUCLEOTIDE SEQUENCE [LARGE SCALE GENOMIC DNA]</scope>
    <source>
        <strain evidence="6 7">CL09T03C10</strain>
    </source>
</reference>